<evidence type="ECO:0000259" key="1">
    <source>
        <dbReference type="PROSITE" id="PS50943"/>
    </source>
</evidence>
<dbReference type="RefSeq" id="WP_058635459.1">
    <property type="nucleotide sequence ID" value="NZ_LDPZ01000026.1"/>
</dbReference>
<dbReference type="InterPro" id="IPR001387">
    <property type="entry name" value="Cro/C1-type_HTH"/>
</dbReference>
<dbReference type="SMART" id="SM00530">
    <property type="entry name" value="HTH_XRE"/>
    <property type="match status" value="1"/>
</dbReference>
<dbReference type="Proteomes" id="UP000078272">
    <property type="component" value="Unassembled WGS sequence"/>
</dbReference>
<dbReference type="AlphaFoldDB" id="A0A175R715"/>
<dbReference type="GO" id="GO:0003677">
    <property type="term" value="F:DNA binding"/>
    <property type="evidence" value="ECO:0007669"/>
    <property type="project" value="InterPro"/>
</dbReference>
<gene>
    <name evidence="2" type="ORF">NS226_13725</name>
</gene>
<proteinExistence type="predicted"/>
<dbReference type="PROSITE" id="PS50943">
    <property type="entry name" value="HTH_CROC1"/>
    <property type="match status" value="1"/>
</dbReference>
<dbReference type="OrthoDB" id="5462911at2"/>
<protein>
    <recommendedName>
        <fullName evidence="1">HTH cro/C1-type domain-containing protein</fullName>
    </recommendedName>
</protein>
<dbReference type="InterPro" id="IPR010982">
    <property type="entry name" value="Lambda_DNA-bd_dom_sf"/>
</dbReference>
<dbReference type="Gene3D" id="1.10.260.40">
    <property type="entry name" value="lambda repressor-like DNA-binding domains"/>
    <property type="match status" value="1"/>
</dbReference>
<dbReference type="PATRIC" id="fig|401562.3.peg.2344"/>
<feature type="domain" description="HTH cro/C1-type" evidence="1">
    <location>
        <begin position="23"/>
        <end position="78"/>
    </location>
</feature>
<name>A0A175R715_9HYPH</name>
<comment type="caution">
    <text evidence="2">The sequence shown here is derived from an EMBL/GenBank/DDBJ whole genome shotgun (WGS) entry which is preliminary data.</text>
</comment>
<evidence type="ECO:0000313" key="2">
    <source>
        <dbReference type="EMBL" id="KTQ94985.1"/>
    </source>
</evidence>
<evidence type="ECO:0000313" key="3">
    <source>
        <dbReference type="Proteomes" id="UP000078272"/>
    </source>
</evidence>
<dbReference type="EMBL" id="LDPZ01000026">
    <property type="protein sequence ID" value="KTQ94985.1"/>
    <property type="molecule type" value="Genomic_DNA"/>
</dbReference>
<dbReference type="Pfam" id="PF13560">
    <property type="entry name" value="HTH_31"/>
    <property type="match status" value="1"/>
</dbReference>
<organism evidence="2 3">
    <name type="scientific">Aureimonas ureilytica</name>
    <dbReference type="NCBI Taxonomy" id="401562"/>
    <lineage>
        <taxon>Bacteria</taxon>
        <taxon>Pseudomonadati</taxon>
        <taxon>Pseudomonadota</taxon>
        <taxon>Alphaproteobacteria</taxon>
        <taxon>Hyphomicrobiales</taxon>
        <taxon>Aurantimonadaceae</taxon>
        <taxon>Aureimonas</taxon>
    </lineage>
</organism>
<reference evidence="2 3" key="1">
    <citation type="journal article" date="2016" name="Front. Microbiol.">
        <title>Genomic Resource of Rice Seed Associated Bacteria.</title>
        <authorList>
            <person name="Midha S."/>
            <person name="Bansal K."/>
            <person name="Sharma S."/>
            <person name="Kumar N."/>
            <person name="Patil P.P."/>
            <person name="Chaudhry V."/>
            <person name="Patil P.B."/>
        </authorList>
    </citation>
    <scope>NUCLEOTIDE SEQUENCE [LARGE SCALE GENOMIC DNA]</scope>
    <source>
        <strain evidence="2 3">NS226</strain>
    </source>
</reference>
<sequence length="106" mass="12549">MATAKKNHEPEKDRLRKECGAWLKKHREAAGLSQREMAKLVKFDLFTFISQVENGRRRIPPEHYHDWAQALSMDTREFVATLLFYYEPMTYEIIFKDRRQSGATSV</sequence>
<dbReference type="SUPFAM" id="SSF47413">
    <property type="entry name" value="lambda repressor-like DNA-binding domains"/>
    <property type="match status" value="1"/>
</dbReference>
<dbReference type="CDD" id="cd00093">
    <property type="entry name" value="HTH_XRE"/>
    <property type="match status" value="1"/>
</dbReference>
<accession>A0A175R715</accession>